<feature type="domain" description="Transposase DDE" evidence="1">
    <location>
        <begin position="19"/>
        <end position="131"/>
    </location>
</feature>
<name>A0A9Q5D3Z1_9BACT</name>
<dbReference type="AlphaFoldDB" id="A0A9Q5D3Z1"/>
<gene>
    <name evidence="2" type="ORF">ECE50_003215</name>
</gene>
<dbReference type="NCBIfam" id="NF033579">
    <property type="entry name" value="transpos_IS5_2"/>
    <property type="match status" value="1"/>
</dbReference>
<accession>A0A9Q5D3Z1</accession>
<dbReference type="InterPro" id="IPR053520">
    <property type="entry name" value="Transposase_Tn903"/>
</dbReference>
<comment type="caution">
    <text evidence="2">The sequence shown here is derived from an EMBL/GenBank/DDBJ whole genome shotgun (WGS) entry which is preliminary data.</text>
</comment>
<dbReference type="Proteomes" id="UP000281028">
    <property type="component" value="Unassembled WGS sequence"/>
</dbReference>
<dbReference type="InterPro" id="IPR025668">
    <property type="entry name" value="Tnp_DDE_dom"/>
</dbReference>
<evidence type="ECO:0000259" key="1">
    <source>
        <dbReference type="Pfam" id="PF13737"/>
    </source>
</evidence>
<dbReference type="PANTHER" id="PTHR34631:SF3">
    <property type="entry name" value="ISSOD12 TRANSPOSASE TNPA_ISSOD12"/>
    <property type="match status" value="1"/>
</dbReference>
<organism evidence="2 3">
    <name type="scientific">Chitinophaga solisilvae</name>
    <dbReference type="NCBI Taxonomy" id="1233460"/>
    <lineage>
        <taxon>Bacteria</taxon>
        <taxon>Pseudomonadati</taxon>
        <taxon>Bacteroidota</taxon>
        <taxon>Chitinophagia</taxon>
        <taxon>Chitinophagales</taxon>
        <taxon>Chitinophagaceae</taxon>
        <taxon>Chitinophaga</taxon>
    </lineage>
</organism>
<evidence type="ECO:0000313" key="3">
    <source>
        <dbReference type="Proteomes" id="UP000281028"/>
    </source>
</evidence>
<dbReference type="InterPro" id="IPR053172">
    <property type="entry name" value="Tn903_transposase"/>
</dbReference>
<dbReference type="Pfam" id="PF13737">
    <property type="entry name" value="DDE_Tnp_1_5"/>
    <property type="match status" value="1"/>
</dbReference>
<keyword evidence="3" id="KW-1185">Reference proteome</keyword>
<sequence>MGKDKYKVRNWQDYNRGLKKRGEISLWLNKEVLAGWQDNEKGSNRGRPCVYSDLAIEACLTIRKVFNLALRQCEGFLVSLFKSLKIDLPVPDYTVLCRRASQLRLNIKSLGTSSKAIDLIVDSTGLKVQGEGEWKVRKHGAGKHRTWMKLHLGLDAASQQIMFSKLTTNAVTDEQAVEELPTVIAGSIKSFTGDGAYDKTTVRKMLHTARIKQIIPPQKNAVINKSGKAFLRSRNKAIADIKLQSRKDWKIAVNYHRRSLAETAMFRYKTVIGANLQARSLINQKVEAIISCNILNKMLQLIKPQSYKVK</sequence>
<dbReference type="EMBL" id="RIAR02000001">
    <property type="protein sequence ID" value="NSL85825.1"/>
    <property type="molecule type" value="Genomic_DNA"/>
</dbReference>
<proteinExistence type="predicted"/>
<protein>
    <submittedName>
        <fullName evidence="2">IS5 family transposase</fullName>
    </submittedName>
</protein>
<reference evidence="2" key="1">
    <citation type="submission" date="2020-05" db="EMBL/GenBank/DDBJ databases">
        <title>Chitinophaga laudate sp. nov., isolated from a tropical peat swamp.</title>
        <authorList>
            <person name="Goh C.B.S."/>
            <person name="Lee M.S."/>
            <person name="Parimannan S."/>
            <person name="Pasbakhsh P."/>
            <person name="Yule C.M."/>
            <person name="Rajandas H."/>
            <person name="Loke S."/>
            <person name="Croft L."/>
            <person name="Tan J.B.L."/>
        </authorList>
    </citation>
    <scope>NUCLEOTIDE SEQUENCE</scope>
    <source>
        <strain evidence="2">Mgbs1</strain>
    </source>
</reference>
<dbReference type="PANTHER" id="PTHR34631">
    <property type="match status" value="1"/>
</dbReference>
<evidence type="ECO:0000313" key="2">
    <source>
        <dbReference type="EMBL" id="NSL85825.1"/>
    </source>
</evidence>